<dbReference type="InterPro" id="IPR008988">
    <property type="entry name" value="Transcriptional_repressor_C"/>
</dbReference>
<sequence length="103" mass="10556">MDAGYSAADAAAMLPLHALPVGARSVIAQLHQPASADDQEVLLRLIELGFLPGESVRIVAKARAGCEPIAVRVGDQATFALRAREAALIGVRPAAATGLEAST</sequence>
<gene>
    <name evidence="3" type="ORF">H0I39_17530</name>
</gene>
<dbReference type="InterPro" id="IPR038157">
    <property type="entry name" value="FeoA_core_dom"/>
</dbReference>
<dbReference type="Proteomes" id="UP000589716">
    <property type="component" value="Unassembled WGS sequence"/>
</dbReference>
<name>A0A853IS28_9BURK</name>
<dbReference type="PANTHER" id="PTHR42954:SF2">
    <property type="entry name" value="FE(2+) TRANSPORT PROTEIN A"/>
    <property type="match status" value="1"/>
</dbReference>
<accession>A0A853IS28</accession>
<protein>
    <submittedName>
        <fullName evidence="3">Ferrous iron transport protein A</fullName>
    </submittedName>
</protein>
<organism evidence="3 4">
    <name type="scientific">Ottowia beijingensis</name>
    <dbReference type="NCBI Taxonomy" id="1207057"/>
    <lineage>
        <taxon>Bacteria</taxon>
        <taxon>Pseudomonadati</taxon>
        <taxon>Pseudomonadota</taxon>
        <taxon>Betaproteobacteria</taxon>
        <taxon>Burkholderiales</taxon>
        <taxon>Comamonadaceae</taxon>
        <taxon>Ottowia</taxon>
    </lineage>
</organism>
<dbReference type="PANTHER" id="PTHR42954">
    <property type="entry name" value="FE(2+) TRANSPORT PROTEIN A"/>
    <property type="match status" value="1"/>
</dbReference>
<evidence type="ECO:0000313" key="4">
    <source>
        <dbReference type="Proteomes" id="UP000589716"/>
    </source>
</evidence>
<dbReference type="EMBL" id="JACCKX010000001">
    <property type="protein sequence ID" value="NZA03072.1"/>
    <property type="molecule type" value="Genomic_DNA"/>
</dbReference>
<comment type="caution">
    <text evidence="3">The sequence shown here is derived from an EMBL/GenBank/DDBJ whole genome shotgun (WGS) entry which is preliminary data.</text>
</comment>
<reference evidence="3 4" key="1">
    <citation type="submission" date="2020-07" db="EMBL/GenBank/DDBJ databases">
        <authorList>
            <person name="Maaloum M."/>
        </authorList>
    </citation>
    <scope>NUCLEOTIDE SEQUENCE [LARGE SCALE GENOMIC DNA]</scope>
    <source>
        <strain evidence="3 4">GCS-AN-3</strain>
    </source>
</reference>
<keyword evidence="1" id="KW-0408">Iron</keyword>
<dbReference type="Pfam" id="PF04023">
    <property type="entry name" value="FeoA"/>
    <property type="match status" value="1"/>
</dbReference>
<dbReference type="AlphaFoldDB" id="A0A853IS28"/>
<dbReference type="RefSeq" id="WP_180551329.1">
    <property type="nucleotide sequence ID" value="NZ_JACCKX010000001.1"/>
</dbReference>
<dbReference type="SMART" id="SM00899">
    <property type="entry name" value="FeoA"/>
    <property type="match status" value="1"/>
</dbReference>
<dbReference type="GO" id="GO:0046914">
    <property type="term" value="F:transition metal ion binding"/>
    <property type="evidence" value="ECO:0007669"/>
    <property type="project" value="InterPro"/>
</dbReference>
<dbReference type="Gene3D" id="2.30.30.90">
    <property type="match status" value="1"/>
</dbReference>
<dbReference type="InterPro" id="IPR052713">
    <property type="entry name" value="FeoA"/>
</dbReference>
<dbReference type="SUPFAM" id="SSF50037">
    <property type="entry name" value="C-terminal domain of transcriptional repressors"/>
    <property type="match status" value="1"/>
</dbReference>
<feature type="domain" description="Ferrous iron transporter FeoA-like" evidence="2">
    <location>
        <begin position="14"/>
        <end position="93"/>
    </location>
</feature>
<evidence type="ECO:0000313" key="3">
    <source>
        <dbReference type="EMBL" id="NZA03072.1"/>
    </source>
</evidence>
<evidence type="ECO:0000256" key="1">
    <source>
        <dbReference type="ARBA" id="ARBA00023004"/>
    </source>
</evidence>
<proteinExistence type="predicted"/>
<dbReference type="InterPro" id="IPR007167">
    <property type="entry name" value="Fe-transptr_FeoA-like"/>
</dbReference>
<keyword evidence="4" id="KW-1185">Reference proteome</keyword>
<evidence type="ECO:0000259" key="2">
    <source>
        <dbReference type="SMART" id="SM00899"/>
    </source>
</evidence>